<proteinExistence type="predicted"/>
<accession>A0A8S5PVM3</accession>
<sequence length="37" mass="3826">MQGLCRDNLHGHLCRSGAIQARVSGDGGSDKAADNKS</sequence>
<organism evidence="1">
    <name type="scientific">Myoviridae sp. ctzwE5</name>
    <dbReference type="NCBI Taxonomy" id="2825214"/>
    <lineage>
        <taxon>Viruses</taxon>
        <taxon>Duplodnaviria</taxon>
        <taxon>Heunggongvirae</taxon>
        <taxon>Uroviricota</taxon>
        <taxon>Caudoviricetes</taxon>
    </lineage>
</organism>
<evidence type="ECO:0000313" key="1">
    <source>
        <dbReference type="EMBL" id="DAE11102.1"/>
    </source>
</evidence>
<dbReference type="EMBL" id="BK015525">
    <property type="protein sequence ID" value="DAE11102.1"/>
    <property type="molecule type" value="Genomic_DNA"/>
</dbReference>
<reference evidence="1" key="1">
    <citation type="journal article" date="2021" name="Proc. Natl. Acad. Sci. U.S.A.">
        <title>A Catalog of Tens of Thousands of Viruses from Human Metagenomes Reveals Hidden Associations with Chronic Diseases.</title>
        <authorList>
            <person name="Tisza M.J."/>
            <person name="Buck C.B."/>
        </authorList>
    </citation>
    <scope>NUCLEOTIDE SEQUENCE</scope>
    <source>
        <strain evidence="1">CtzwE5</strain>
    </source>
</reference>
<name>A0A8S5PVM3_9CAUD</name>
<protein>
    <submittedName>
        <fullName evidence="1">Uncharacterized protein</fullName>
    </submittedName>
</protein>